<keyword evidence="1" id="KW-1133">Transmembrane helix</keyword>
<evidence type="ECO:0000313" key="3">
    <source>
        <dbReference type="Proteomes" id="UP000050515"/>
    </source>
</evidence>
<accession>A0A0P9F666</accession>
<feature type="transmembrane region" description="Helical" evidence="1">
    <location>
        <begin position="107"/>
        <end position="134"/>
    </location>
</feature>
<evidence type="ECO:0000313" key="2">
    <source>
        <dbReference type="EMBL" id="KPV47633.1"/>
    </source>
</evidence>
<feature type="transmembrane region" description="Helical" evidence="1">
    <location>
        <begin position="146"/>
        <end position="167"/>
    </location>
</feature>
<proteinExistence type="predicted"/>
<dbReference type="PATRIC" id="fig|507754.4.peg.616"/>
<reference evidence="2 3" key="1">
    <citation type="submission" date="2015-09" db="EMBL/GenBank/DDBJ databases">
        <title>Draft genome sequence of Acidiplasma aeolicum DSM 18409.</title>
        <authorList>
            <person name="Hemp J."/>
        </authorList>
    </citation>
    <scope>NUCLEOTIDE SEQUENCE [LARGE SCALE GENOMIC DNA]</scope>
    <source>
        <strain evidence="2 3">V</strain>
    </source>
</reference>
<keyword evidence="1" id="KW-0812">Transmembrane</keyword>
<evidence type="ECO:0008006" key="4">
    <source>
        <dbReference type="Google" id="ProtNLM"/>
    </source>
</evidence>
<protein>
    <recommendedName>
        <fullName evidence="4">ABC transporter permease</fullName>
    </recommendedName>
</protein>
<sequence length="274" mass="30246">MPQDTNLKQYYTSFKYQLLGYIKTKRFIGLTLFSLIVSIAVTLLMFHVEYTTLKDSNSPTFFLNYLDTSLLDIIVVVGSFFGGDLISGDVGTGSAYYILVQPVKRSVLFLGKYTAALLSSFFIVFLYILVGIFASIDLYGTVTSKVALSLGLVLLMVAATIMLASFFSSIFKSPTSGMITSIVLLILVFPIITGIIGSLEGIYPIEFLTFAGEITYLIFNTEYPATKIVSPALHGLKIYTFNPALYQGIESLLIYLIVFGIISIVVYSRRQIEG</sequence>
<feature type="transmembrane region" description="Helical" evidence="1">
    <location>
        <begin position="68"/>
        <end position="86"/>
    </location>
</feature>
<dbReference type="Pfam" id="PF12679">
    <property type="entry name" value="ABC2_membrane_2"/>
    <property type="match status" value="1"/>
</dbReference>
<comment type="caution">
    <text evidence="2">The sequence shown here is derived from an EMBL/GenBank/DDBJ whole genome shotgun (WGS) entry which is preliminary data.</text>
</comment>
<feature type="transmembrane region" description="Helical" evidence="1">
    <location>
        <begin position="179"/>
        <end position="199"/>
    </location>
</feature>
<name>A0A0P9F666_9ARCH</name>
<dbReference type="PANTHER" id="PTHR37305">
    <property type="entry name" value="INTEGRAL MEMBRANE PROTEIN-RELATED"/>
    <property type="match status" value="1"/>
</dbReference>
<feature type="transmembrane region" description="Helical" evidence="1">
    <location>
        <begin position="244"/>
        <end position="267"/>
    </location>
</feature>
<feature type="transmembrane region" description="Helical" evidence="1">
    <location>
        <begin position="27"/>
        <end position="48"/>
    </location>
</feature>
<dbReference type="EMBL" id="LJCQ01000022">
    <property type="protein sequence ID" value="KPV47633.1"/>
    <property type="molecule type" value="Genomic_DNA"/>
</dbReference>
<dbReference type="Proteomes" id="UP000050515">
    <property type="component" value="Unassembled WGS sequence"/>
</dbReference>
<dbReference type="PANTHER" id="PTHR37305:SF1">
    <property type="entry name" value="MEMBRANE PROTEIN"/>
    <property type="match status" value="1"/>
</dbReference>
<dbReference type="RefSeq" id="WP_054963772.1">
    <property type="nucleotide sequence ID" value="NZ_LJCQ01000022.1"/>
</dbReference>
<dbReference type="AlphaFoldDB" id="A0A0P9F666"/>
<keyword evidence="1" id="KW-0472">Membrane</keyword>
<gene>
    <name evidence="2" type="ORF">SE19_00245</name>
</gene>
<evidence type="ECO:0000256" key="1">
    <source>
        <dbReference type="SAM" id="Phobius"/>
    </source>
</evidence>
<organism evidence="2 3">
    <name type="scientific">Acidiplasma aeolicum</name>
    <dbReference type="NCBI Taxonomy" id="507754"/>
    <lineage>
        <taxon>Archaea</taxon>
        <taxon>Methanobacteriati</taxon>
        <taxon>Thermoplasmatota</taxon>
        <taxon>Thermoplasmata</taxon>
        <taxon>Thermoplasmatales</taxon>
        <taxon>Ferroplasmaceae</taxon>
        <taxon>Acidiplasma</taxon>
    </lineage>
</organism>